<gene>
    <name evidence="2" type="ORF">LVJ94_34185</name>
</gene>
<accession>A0ABZ2KTC7</accession>
<proteinExistence type="predicted"/>
<reference evidence="2" key="1">
    <citation type="submission" date="2021-12" db="EMBL/GenBank/DDBJ databases">
        <title>Discovery of the Pendulisporaceae a myxobacterial family with distinct sporulation behavior and unique specialized metabolism.</title>
        <authorList>
            <person name="Garcia R."/>
            <person name="Popoff A."/>
            <person name="Bader C.D."/>
            <person name="Loehr J."/>
            <person name="Walesch S."/>
            <person name="Walt C."/>
            <person name="Boldt J."/>
            <person name="Bunk B."/>
            <person name="Haeckl F.J.F.P.J."/>
            <person name="Gunesch A.P."/>
            <person name="Birkelbach J."/>
            <person name="Nuebel U."/>
            <person name="Pietschmann T."/>
            <person name="Bach T."/>
            <person name="Mueller R."/>
        </authorList>
    </citation>
    <scope>NUCLEOTIDE SEQUENCE</scope>
    <source>
        <strain evidence="2">MSr11367</strain>
    </source>
</reference>
<keyword evidence="1" id="KW-0732">Signal</keyword>
<evidence type="ECO:0000313" key="2">
    <source>
        <dbReference type="EMBL" id="WXB01954.1"/>
    </source>
</evidence>
<name>A0ABZ2KTC7_9BACT</name>
<feature type="chain" id="PRO_5047157155" description="Lipoprotein" evidence="1">
    <location>
        <begin position="22"/>
        <end position="221"/>
    </location>
</feature>
<organism evidence="2 3">
    <name type="scientific">Pendulispora rubella</name>
    <dbReference type="NCBI Taxonomy" id="2741070"/>
    <lineage>
        <taxon>Bacteria</taxon>
        <taxon>Pseudomonadati</taxon>
        <taxon>Myxococcota</taxon>
        <taxon>Myxococcia</taxon>
        <taxon>Myxococcales</taxon>
        <taxon>Sorangiineae</taxon>
        <taxon>Pendulisporaceae</taxon>
        <taxon>Pendulispora</taxon>
    </lineage>
</organism>
<evidence type="ECO:0000256" key="1">
    <source>
        <dbReference type="SAM" id="SignalP"/>
    </source>
</evidence>
<dbReference type="PROSITE" id="PS51257">
    <property type="entry name" value="PROKAR_LIPOPROTEIN"/>
    <property type="match status" value="1"/>
</dbReference>
<evidence type="ECO:0000313" key="3">
    <source>
        <dbReference type="Proteomes" id="UP001374803"/>
    </source>
</evidence>
<dbReference type="Proteomes" id="UP001374803">
    <property type="component" value="Chromosome"/>
</dbReference>
<keyword evidence="3" id="KW-1185">Reference proteome</keyword>
<feature type="signal peptide" evidence="1">
    <location>
        <begin position="1"/>
        <end position="21"/>
    </location>
</feature>
<sequence>MTSVHRGVNITRFLSALILLACCGLASCSAGTNSPQTPAKAAALTGSGSVAREDQKKQVFVEIAVFRVNRDFPGLQPGPDDGSTLATRLEDPRITLVSTPHIMAVDGHRASLSMGTDRIPGTKLVVTATITPRNDIDVDLDLLLTEPTGPASTRRLERKMTVTVGDHRPFVGALQAVPADPGERWAFTLDARIIRNQADLRQIWDEKQKERDESLRRAKDG</sequence>
<protein>
    <recommendedName>
        <fullName evidence="4">Lipoprotein</fullName>
    </recommendedName>
</protein>
<dbReference type="RefSeq" id="WP_394831575.1">
    <property type="nucleotide sequence ID" value="NZ_CP089929.1"/>
</dbReference>
<dbReference type="EMBL" id="CP089983">
    <property type="protein sequence ID" value="WXB01954.1"/>
    <property type="molecule type" value="Genomic_DNA"/>
</dbReference>
<evidence type="ECO:0008006" key="4">
    <source>
        <dbReference type="Google" id="ProtNLM"/>
    </source>
</evidence>